<dbReference type="STRING" id="1036808.A0A0C2ZT06"/>
<evidence type="ECO:0000313" key="7">
    <source>
        <dbReference type="EMBL" id="KIM64638.1"/>
    </source>
</evidence>
<feature type="transmembrane region" description="Helical" evidence="6">
    <location>
        <begin position="6"/>
        <end position="26"/>
    </location>
</feature>
<evidence type="ECO:0000256" key="2">
    <source>
        <dbReference type="ARBA" id="ARBA00022692"/>
    </source>
</evidence>
<feature type="transmembrane region" description="Helical" evidence="6">
    <location>
        <begin position="67"/>
        <end position="87"/>
    </location>
</feature>
<accession>A0A0C2ZT06</accession>
<dbReference type="EMBL" id="KN822027">
    <property type="protein sequence ID" value="KIM64638.1"/>
    <property type="molecule type" value="Genomic_DNA"/>
</dbReference>
<dbReference type="Pfam" id="PF07690">
    <property type="entry name" value="MFS_1"/>
    <property type="match status" value="1"/>
</dbReference>
<feature type="transmembrane region" description="Helical" evidence="6">
    <location>
        <begin position="264"/>
        <end position="284"/>
    </location>
</feature>
<evidence type="ECO:0000256" key="4">
    <source>
        <dbReference type="ARBA" id="ARBA00023136"/>
    </source>
</evidence>
<feature type="compositionally biased region" description="Polar residues" evidence="5">
    <location>
        <begin position="467"/>
        <end position="478"/>
    </location>
</feature>
<feature type="transmembrane region" description="Helical" evidence="6">
    <location>
        <begin position="330"/>
        <end position="349"/>
    </location>
</feature>
<comment type="subcellular location">
    <subcellularLocation>
        <location evidence="1">Membrane</location>
        <topology evidence="1">Multi-pass membrane protein</topology>
    </subcellularLocation>
</comment>
<dbReference type="InterPro" id="IPR036259">
    <property type="entry name" value="MFS_trans_sf"/>
</dbReference>
<reference evidence="7 8" key="1">
    <citation type="submission" date="2014-04" db="EMBL/GenBank/DDBJ databases">
        <authorList>
            <consortium name="DOE Joint Genome Institute"/>
            <person name="Kuo A."/>
            <person name="Kohler A."/>
            <person name="Nagy L.G."/>
            <person name="Floudas D."/>
            <person name="Copeland A."/>
            <person name="Barry K.W."/>
            <person name="Cichocki N."/>
            <person name="Veneault-Fourrey C."/>
            <person name="LaButti K."/>
            <person name="Lindquist E.A."/>
            <person name="Lipzen A."/>
            <person name="Lundell T."/>
            <person name="Morin E."/>
            <person name="Murat C."/>
            <person name="Sun H."/>
            <person name="Tunlid A."/>
            <person name="Henrissat B."/>
            <person name="Grigoriev I.V."/>
            <person name="Hibbett D.S."/>
            <person name="Martin F."/>
            <person name="Nordberg H.P."/>
            <person name="Cantor M.N."/>
            <person name="Hua S.X."/>
        </authorList>
    </citation>
    <scope>NUCLEOTIDE SEQUENCE [LARGE SCALE GENOMIC DNA]</scope>
    <source>
        <strain evidence="7 8">Foug A</strain>
    </source>
</reference>
<evidence type="ECO:0000256" key="3">
    <source>
        <dbReference type="ARBA" id="ARBA00022989"/>
    </source>
</evidence>
<protein>
    <recommendedName>
        <fullName evidence="9">Major facilitator superfamily (MFS) profile domain-containing protein</fullName>
    </recommendedName>
</protein>
<dbReference type="GO" id="GO:0022857">
    <property type="term" value="F:transmembrane transporter activity"/>
    <property type="evidence" value="ECO:0007669"/>
    <property type="project" value="InterPro"/>
</dbReference>
<feature type="transmembrane region" description="Helical" evidence="6">
    <location>
        <begin position="115"/>
        <end position="137"/>
    </location>
</feature>
<gene>
    <name evidence="7" type="ORF">SCLCIDRAFT_1213140</name>
</gene>
<dbReference type="AlphaFoldDB" id="A0A0C2ZT06"/>
<keyword evidence="8" id="KW-1185">Reference proteome</keyword>
<reference evidence="8" key="2">
    <citation type="submission" date="2015-01" db="EMBL/GenBank/DDBJ databases">
        <title>Evolutionary Origins and Diversification of the Mycorrhizal Mutualists.</title>
        <authorList>
            <consortium name="DOE Joint Genome Institute"/>
            <consortium name="Mycorrhizal Genomics Consortium"/>
            <person name="Kohler A."/>
            <person name="Kuo A."/>
            <person name="Nagy L.G."/>
            <person name="Floudas D."/>
            <person name="Copeland A."/>
            <person name="Barry K.W."/>
            <person name="Cichocki N."/>
            <person name="Veneault-Fourrey C."/>
            <person name="LaButti K."/>
            <person name="Lindquist E.A."/>
            <person name="Lipzen A."/>
            <person name="Lundell T."/>
            <person name="Morin E."/>
            <person name="Murat C."/>
            <person name="Riley R."/>
            <person name="Ohm R."/>
            <person name="Sun H."/>
            <person name="Tunlid A."/>
            <person name="Henrissat B."/>
            <person name="Grigoriev I.V."/>
            <person name="Hibbett D.S."/>
            <person name="Martin F."/>
        </authorList>
    </citation>
    <scope>NUCLEOTIDE SEQUENCE [LARGE SCALE GENOMIC DNA]</scope>
    <source>
        <strain evidence="8">Foug A</strain>
    </source>
</reference>
<name>A0A0C2ZT06_9AGAM</name>
<evidence type="ECO:0000313" key="8">
    <source>
        <dbReference type="Proteomes" id="UP000053989"/>
    </source>
</evidence>
<dbReference type="Gene3D" id="1.20.1250.20">
    <property type="entry name" value="MFS general substrate transporter like domains"/>
    <property type="match status" value="1"/>
</dbReference>
<evidence type="ECO:0000256" key="1">
    <source>
        <dbReference type="ARBA" id="ARBA00004141"/>
    </source>
</evidence>
<dbReference type="PANTHER" id="PTHR23501:SF39">
    <property type="entry name" value="MULTIDRUG TRANSPORTER, PUTATIVE (AFU_ORTHOLOGUE AFUA_1G05010)-RELATED"/>
    <property type="match status" value="1"/>
</dbReference>
<organism evidence="7 8">
    <name type="scientific">Scleroderma citrinum Foug A</name>
    <dbReference type="NCBI Taxonomy" id="1036808"/>
    <lineage>
        <taxon>Eukaryota</taxon>
        <taxon>Fungi</taxon>
        <taxon>Dikarya</taxon>
        <taxon>Basidiomycota</taxon>
        <taxon>Agaricomycotina</taxon>
        <taxon>Agaricomycetes</taxon>
        <taxon>Agaricomycetidae</taxon>
        <taxon>Boletales</taxon>
        <taxon>Sclerodermatineae</taxon>
        <taxon>Sclerodermataceae</taxon>
        <taxon>Scleroderma</taxon>
    </lineage>
</organism>
<dbReference type="GO" id="GO:0005886">
    <property type="term" value="C:plasma membrane"/>
    <property type="evidence" value="ECO:0007669"/>
    <property type="project" value="TreeGrafter"/>
</dbReference>
<evidence type="ECO:0008006" key="9">
    <source>
        <dbReference type="Google" id="ProtNLM"/>
    </source>
</evidence>
<dbReference type="InParanoid" id="A0A0C2ZT06"/>
<proteinExistence type="predicted"/>
<evidence type="ECO:0000256" key="5">
    <source>
        <dbReference type="SAM" id="MobiDB-lite"/>
    </source>
</evidence>
<feature type="transmembrane region" description="Helical" evidence="6">
    <location>
        <begin position="41"/>
        <end position="61"/>
    </location>
</feature>
<feature type="transmembrane region" description="Helical" evidence="6">
    <location>
        <begin position="149"/>
        <end position="169"/>
    </location>
</feature>
<dbReference type="OrthoDB" id="6770063at2759"/>
<sequence length="478" mass="50682">MSMVLAGRGIAGVGAAGLLTIVRTILSDTGSLDANNVQQSALFLLYAVGFSVGPVVGGYLVTANFRWVFAINLPCAALAIVFSYLFLRNRVRGAKSSDGLPSASRLDTWISKLAYMDWVATFLFISGGILVLLALNWGPGDNWKSARTIVNLILGAILIILCIVWEVVLERRHRSPTGVSGIFRAQPMIPLEMFTSLDMCVVQFGAFVSGIIMFVMFYFVAIFMTIVTGLPASQAGIQLLYFAPGLGVGSLISIRLLKRLRQPIYPIVLGSVIMTVSLGLIQMAMEKNIQGQVDGFMAMAGVGVGLTAGPLAVQARFIKPDHIAISNAMLLFGRALGGTVGLAQCFTVMNAKVDSYVRGAIEGGALSGSDLAALAALYDSGGLSSIQNLDGLPSSVQTLIRNAFRDAVRWSFISLIPWAGVAAISSLFLSRIHDTDARTAGGPRTGADSVRAGDASQYEDKQDGGASETQPRLMSQAV</sequence>
<dbReference type="InterPro" id="IPR011701">
    <property type="entry name" value="MFS"/>
</dbReference>
<dbReference type="SUPFAM" id="SSF103473">
    <property type="entry name" value="MFS general substrate transporter"/>
    <property type="match status" value="1"/>
</dbReference>
<keyword evidence="3 6" id="KW-1133">Transmembrane helix</keyword>
<dbReference type="Proteomes" id="UP000053989">
    <property type="component" value="Unassembled WGS sequence"/>
</dbReference>
<keyword evidence="2 6" id="KW-0812">Transmembrane</keyword>
<dbReference type="PANTHER" id="PTHR23501">
    <property type="entry name" value="MAJOR FACILITATOR SUPERFAMILY"/>
    <property type="match status" value="1"/>
</dbReference>
<feature type="transmembrane region" description="Helical" evidence="6">
    <location>
        <begin position="201"/>
        <end position="227"/>
    </location>
</feature>
<feature type="transmembrane region" description="Helical" evidence="6">
    <location>
        <begin position="239"/>
        <end position="257"/>
    </location>
</feature>
<feature type="region of interest" description="Disordered" evidence="5">
    <location>
        <begin position="438"/>
        <end position="478"/>
    </location>
</feature>
<dbReference type="HOGENOM" id="CLU_000960_26_1_1"/>
<keyword evidence="4 6" id="KW-0472">Membrane</keyword>
<feature type="transmembrane region" description="Helical" evidence="6">
    <location>
        <begin position="410"/>
        <end position="429"/>
    </location>
</feature>
<feature type="transmembrane region" description="Helical" evidence="6">
    <location>
        <begin position="296"/>
        <end position="318"/>
    </location>
</feature>
<evidence type="ECO:0000256" key="6">
    <source>
        <dbReference type="SAM" id="Phobius"/>
    </source>
</evidence>